<name>A0ACC0C133_CATRO</name>
<dbReference type="EMBL" id="CM044702">
    <property type="protein sequence ID" value="KAI5678683.1"/>
    <property type="molecule type" value="Genomic_DNA"/>
</dbReference>
<protein>
    <submittedName>
        <fullName evidence="1">Uncharacterized protein</fullName>
    </submittedName>
</protein>
<proteinExistence type="predicted"/>
<evidence type="ECO:0000313" key="2">
    <source>
        <dbReference type="Proteomes" id="UP001060085"/>
    </source>
</evidence>
<gene>
    <name evidence="1" type="ORF">M9H77_09633</name>
</gene>
<evidence type="ECO:0000313" key="1">
    <source>
        <dbReference type="EMBL" id="KAI5678683.1"/>
    </source>
</evidence>
<dbReference type="Proteomes" id="UP001060085">
    <property type="component" value="Linkage Group LG02"/>
</dbReference>
<organism evidence="1 2">
    <name type="scientific">Catharanthus roseus</name>
    <name type="common">Madagascar periwinkle</name>
    <name type="synonym">Vinca rosea</name>
    <dbReference type="NCBI Taxonomy" id="4058"/>
    <lineage>
        <taxon>Eukaryota</taxon>
        <taxon>Viridiplantae</taxon>
        <taxon>Streptophyta</taxon>
        <taxon>Embryophyta</taxon>
        <taxon>Tracheophyta</taxon>
        <taxon>Spermatophyta</taxon>
        <taxon>Magnoliopsida</taxon>
        <taxon>eudicotyledons</taxon>
        <taxon>Gunneridae</taxon>
        <taxon>Pentapetalae</taxon>
        <taxon>asterids</taxon>
        <taxon>lamiids</taxon>
        <taxon>Gentianales</taxon>
        <taxon>Apocynaceae</taxon>
        <taxon>Rauvolfioideae</taxon>
        <taxon>Vinceae</taxon>
        <taxon>Catharanthinae</taxon>
        <taxon>Catharanthus</taxon>
    </lineage>
</organism>
<sequence>MGVMKGLGFRGNEDLNKFEEFLELEEYIDHGQLFTTDRIFNSKAELVDWAKETAMKANTYLIINRDLKSRTSDRRPYVRLACECGGALRKYTKPRVDDEEEEVPIKM</sequence>
<comment type="caution">
    <text evidence="1">The sequence shown here is derived from an EMBL/GenBank/DDBJ whole genome shotgun (WGS) entry which is preliminary data.</text>
</comment>
<keyword evidence="2" id="KW-1185">Reference proteome</keyword>
<reference evidence="2" key="1">
    <citation type="journal article" date="2023" name="Nat. Plants">
        <title>Single-cell RNA sequencing provides a high-resolution roadmap for understanding the multicellular compartmentation of specialized metabolism.</title>
        <authorList>
            <person name="Sun S."/>
            <person name="Shen X."/>
            <person name="Li Y."/>
            <person name="Li Y."/>
            <person name="Wang S."/>
            <person name="Li R."/>
            <person name="Zhang H."/>
            <person name="Shen G."/>
            <person name="Guo B."/>
            <person name="Wei J."/>
            <person name="Xu J."/>
            <person name="St-Pierre B."/>
            <person name="Chen S."/>
            <person name="Sun C."/>
        </authorList>
    </citation>
    <scope>NUCLEOTIDE SEQUENCE [LARGE SCALE GENOMIC DNA]</scope>
</reference>
<accession>A0ACC0C133</accession>